<keyword evidence="6" id="KW-1133">Transmembrane helix</keyword>
<keyword evidence="6" id="KW-1278">Translocase</keyword>
<proteinExistence type="inferred from homology"/>
<comment type="cofactor">
    <cofactor evidence="6">
        <name>FMN</name>
        <dbReference type="ChEBI" id="CHEBI:58210"/>
    </cofactor>
</comment>
<accession>A0A1R4HPG1</accession>
<evidence type="ECO:0000256" key="5">
    <source>
        <dbReference type="ARBA" id="ARBA00022982"/>
    </source>
</evidence>
<dbReference type="PIRSF" id="PIRSF006091">
    <property type="entry name" value="E_trnsport_RnfG"/>
    <property type="match status" value="1"/>
</dbReference>
<keyword evidence="6" id="KW-1003">Cell membrane</keyword>
<evidence type="ECO:0000313" key="8">
    <source>
        <dbReference type="EMBL" id="SJN09406.1"/>
    </source>
</evidence>
<dbReference type="Pfam" id="PF04205">
    <property type="entry name" value="FMN_bind"/>
    <property type="match status" value="1"/>
</dbReference>
<keyword evidence="5 6" id="KW-0249">Electron transport</keyword>
<comment type="function">
    <text evidence="6">Part of a membrane-bound complex that couples electron transfer with translocation of ions across the membrane.</text>
</comment>
<keyword evidence="6" id="KW-0997">Cell inner membrane</keyword>
<dbReference type="GO" id="GO:0005886">
    <property type="term" value="C:plasma membrane"/>
    <property type="evidence" value="ECO:0007669"/>
    <property type="project" value="UniProtKB-SubCell"/>
</dbReference>
<evidence type="ECO:0000313" key="9">
    <source>
        <dbReference type="Proteomes" id="UP000196331"/>
    </source>
</evidence>
<dbReference type="AlphaFoldDB" id="A0A1R4HPG1"/>
<protein>
    <recommendedName>
        <fullName evidence="6">Ion-translocating oxidoreductase complex subunit G</fullName>
        <ecNumber evidence="6">7.-.-.-</ecNumber>
    </recommendedName>
    <alternativeName>
        <fullName evidence="6">Rnf electron transport complex subunit G</fullName>
    </alternativeName>
</protein>
<evidence type="ECO:0000256" key="3">
    <source>
        <dbReference type="ARBA" id="ARBA00022630"/>
    </source>
</evidence>
<keyword evidence="2 6" id="KW-0597">Phosphoprotein</keyword>
<dbReference type="GO" id="GO:0022900">
    <property type="term" value="P:electron transport chain"/>
    <property type="evidence" value="ECO:0007669"/>
    <property type="project" value="UniProtKB-UniRule"/>
</dbReference>
<dbReference type="GO" id="GO:0010181">
    <property type="term" value="F:FMN binding"/>
    <property type="evidence" value="ECO:0007669"/>
    <property type="project" value="InterPro"/>
</dbReference>
<dbReference type="EMBL" id="FUKM01000003">
    <property type="protein sequence ID" value="SJN09406.1"/>
    <property type="molecule type" value="Genomic_DNA"/>
</dbReference>
<keyword evidence="1 6" id="KW-0813">Transport</keyword>
<comment type="similarity">
    <text evidence="6">Belongs to the RnfG family.</text>
</comment>
<evidence type="ECO:0000256" key="6">
    <source>
        <dbReference type="HAMAP-Rule" id="MF_00479"/>
    </source>
</evidence>
<reference evidence="8 9" key="1">
    <citation type="submission" date="2017-02" db="EMBL/GenBank/DDBJ databases">
        <authorList>
            <person name="Dridi B."/>
        </authorList>
    </citation>
    <scope>NUCLEOTIDE SEQUENCE [LARGE SCALE GENOMIC DNA]</scope>
    <source>
        <strain evidence="8 9">JB380</strain>
    </source>
</reference>
<evidence type="ECO:0000256" key="2">
    <source>
        <dbReference type="ARBA" id="ARBA00022553"/>
    </source>
</evidence>
<keyword evidence="6" id="KW-0472">Membrane</keyword>
<comment type="subunit">
    <text evidence="6">The complex is composed of six subunits: RnfA, RnfB, RnfC, RnfD, RnfE and RnfG.</text>
</comment>
<evidence type="ECO:0000256" key="4">
    <source>
        <dbReference type="ARBA" id="ARBA00022643"/>
    </source>
</evidence>
<dbReference type="NCBIfam" id="TIGR01947">
    <property type="entry name" value="rnfG"/>
    <property type="match status" value="1"/>
</dbReference>
<keyword evidence="3 6" id="KW-0285">Flavoprotein</keyword>
<keyword evidence="6" id="KW-0812">Transmembrane</keyword>
<evidence type="ECO:0000259" key="7">
    <source>
        <dbReference type="SMART" id="SM00900"/>
    </source>
</evidence>
<feature type="modified residue" description="FMN phosphoryl threonine" evidence="6">
    <location>
        <position position="180"/>
    </location>
</feature>
<dbReference type="SMART" id="SM00900">
    <property type="entry name" value="FMN_bind"/>
    <property type="match status" value="1"/>
</dbReference>
<dbReference type="HAMAP" id="MF_00479">
    <property type="entry name" value="RsxG_RnfG"/>
    <property type="match status" value="1"/>
</dbReference>
<dbReference type="InterPro" id="IPR007329">
    <property type="entry name" value="FMN-bd"/>
</dbReference>
<dbReference type="PANTHER" id="PTHR36118">
    <property type="entry name" value="ION-TRANSLOCATING OXIDOREDUCTASE COMPLEX SUBUNIT G"/>
    <property type="match status" value="1"/>
</dbReference>
<dbReference type="PANTHER" id="PTHR36118:SF1">
    <property type="entry name" value="ION-TRANSLOCATING OXIDOREDUCTASE COMPLEX SUBUNIT G"/>
    <property type="match status" value="1"/>
</dbReference>
<dbReference type="RefSeq" id="WP_087105540.1">
    <property type="nucleotide sequence ID" value="NZ_FUKM01000003.1"/>
</dbReference>
<dbReference type="OrthoDB" id="9784165at2"/>
<name>A0A1R4HPG1_9GAMM</name>
<organism evidence="8 9">
    <name type="scientific">Halomonas citrativorans</name>
    <dbReference type="NCBI Taxonomy" id="2742612"/>
    <lineage>
        <taxon>Bacteria</taxon>
        <taxon>Pseudomonadati</taxon>
        <taxon>Pseudomonadota</taxon>
        <taxon>Gammaproteobacteria</taxon>
        <taxon>Oceanospirillales</taxon>
        <taxon>Halomonadaceae</taxon>
        <taxon>Halomonas</taxon>
    </lineage>
</organism>
<sequence length="211" mass="23006">MTPIIAMRRGALTLGIFALVTAGSVAVTRALTSERITQHQQTYQLRQLQAVLPQALANTPTDQVLDSAFNLPNAAALGHRTPVTGWQISRGDHRVTILPVITRKGYSGEIGLLLGIDEQQRISGVRVTYHQETPGLGDKIERQRSDWITRFNGLSLDELPPNAWAVKKEGGQFDGFTGATITPRAVIEAVHNALEYAANTPLPGNIEEPIR</sequence>
<dbReference type="Proteomes" id="UP000196331">
    <property type="component" value="Unassembled WGS sequence"/>
</dbReference>
<comment type="caution">
    <text evidence="8">The sequence shown here is derived from an EMBL/GenBank/DDBJ whole genome shotgun (WGS) entry which is preliminary data.</text>
</comment>
<gene>
    <name evidence="6" type="primary">rnfG</name>
    <name evidence="8" type="ORF">CZ787_01435</name>
</gene>
<keyword evidence="4 6" id="KW-0288">FMN</keyword>
<dbReference type="InterPro" id="IPR010209">
    <property type="entry name" value="Ion_transpt_RnfG/RsxG"/>
</dbReference>
<evidence type="ECO:0000256" key="1">
    <source>
        <dbReference type="ARBA" id="ARBA00022448"/>
    </source>
</evidence>
<dbReference type="NCBIfam" id="NF002519">
    <property type="entry name" value="PRK01908.1"/>
    <property type="match status" value="1"/>
</dbReference>
<comment type="subcellular location">
    <subcellularLocation>
        <location evidence="6">Cell inner membrane</location>
        <topology evidence="6">Single-pass membrane protein</topology>
    </subcellularLocation>
</comment>
<feature type="domain" description="FMN-binding" evidence="7">
    <location>
        <begin position="105"/>
        <end position="197"/>
    </location>
</feature>
<dbReference type="EC" id="7.-.-.-" evidence="6"/>
<dbReference type="GO" id="GO:0009055">
    <property type="term" value="F:electron transfer activity"/>
    <property type="evidence" value="ECO:0007669"/>
    <property type="project" value="InterPro"/>
</dbReference>